<sequence>EINNITNREFITLITNVSTMANVIPIYIIFKTDLIEEFIYNNFNNSVHFIKSLTGFLNTNLTIN</sequence>
<name>A0ABR3DE42_NEUIN</name>
<protein>
    <submittedName>
        <fullName evidence="1">Uncharacterized protein</fullName>
    </submittedName>
</protein>
<gene>
    <name evidence="1" type="ORF">QR685DRAFT_440658</name>
</gene>
<comment type="caution">
    <text evidence="1">The sequence shown here is derived from an EMBL/GenBank/DDBJ whole genome shotgun (WGS) entry which is preliminary data.</text>
</comment>
<keyword evidence="2" id="KW-1185">Reference proteome</keyword>
<dbReference type="EMBL" id="JAVLET010000004">
    <property type="protein sequence ID" value="KAL0470533.1"/>
    <property type="molecule type" value="Genomic_DNA"/>
</dbReference>
<dbReference type="Proteomes" id="UP001451303">
    <property type="component" value="Unassembled WGS sequence"/>
</dbReference>
<feature type="non-terminal residue" evidence="1">
    <location>
        <position position="1"/>
    </location>
</feature>
<reference evidence="1 2" key="1">
    <citation type="submission" date="2023-09" db="EMBL/GenBank/DDBJ databases">
        <title>Multi-omics analysis of a traditional fermented food reveals byproduct-associated fungal strains for waste-to-food upcycling.</title>
        <authorList>
            <consortium name="Lawrence Berkeley National Laboratory"/>
            <person name="Rekdal V.M."/>
            <person name="Villalobos-Escobedo J.M."/>
            <person name="Rodriguez-Valeron N."/>
            <person name="Garcia M.O."/>
            <person name="Vasquez D.P."/>
            <person name="Damayanti I."/>
            <person name="Sorensen P.M."/>
            <person name="Baidoo E.E."/>
            <person name="De Carvalho A.C."/>
            <person name="Riley R."/>
            <person name="Lipzen A."/>
            <person name="He G."/>
            <person name="Yan M."/>
            <person name="Haridas S."/>
            <person name="Daum C."/>
            <person name="Yoshinaga Y."/>
            <person name="Ng V."/>
            <person name="Grigoriev I.V."/>
            <person name="Munk R."/>
            <person name="Nuraida L."/>
            <person name="Wijaya C.H."/>
            <person name="Morales P.-C."/>
            <person name="Keasling J.D."/>
        </authorList>
    </citation>
    <scope>NUCLEOTIDE SEQUENCE [LARGE SCALE GENOMIC DNA]</scope>
    <source>
        <strain evidence="1 2">FGSC 2613</strain>
    </source>
</reference>
<organism evidence="1 2">
    <name type="scientific">Neurospora intermedia</name>
    <dbReference type="NCBI Taxonomy" id="5142"/>
    <lineage>
        <taxon>Eukaryota</taxon>
        <taxon>Fungi</taxon>
        <taxon>Dikarya</taxon>
        <taxon>Ascomycota</taxon>
        <taxon>Pezizomycotina</taxon>
        <taxon>Sordariomycetes</taxon>
        <taxon>Sordariomycetidae</taxon>
        <taxon>Sordariales</taxon>
        <taxon>Sordariaceae</taxon>
        <taxon>Neurospora</taxon>
    </lineage>
</organism>
<accession>A0ABR3DE42</accession>
<proteinExistence type="predicted"/>
<evidence type="ECO:0000313" key="2">
    <source>
        <dbReference type="Proteomes" id="UP001451303"/>
    </source>
</evidence>
<evidence type="ECO:0000313" key="1">
    <source>
        <dbReference type="EMBL" id="KAL0470533.1"/>
    </source>
</evidence>